<keyword evidence="12" id="KW-1185">Reference proteome</keyword>
<evidence type="ECO:0000256" key="8">
    <source>
        <dbReference type="PIRSR" id="PIRSR005586-1"/>
    </source>
</evidence>
<keyword evidence="7" id="KW-0804">Transcription</keyword>
<feature type="binding site" evidence="8">
    <location>
        <position position="66"/>
    </location>
    <ligand>
        <name>Zn(2+)</name>
        <dbReference type="ChEBI" id="CHEBI:29105"/>
        <label>2</label>
    </ligand>
</feature>
<keyword evidence="3 8" id="KW-0479">Metal-binding</keyword>
<gene>
    <name evidence="11" type="ORF">SteCoe_16700</name>
</gene>
<evidence type="ECO:0000256" key="6">
    <source>
        <dbReference type="ARBA" id="ARBA00023242"/>
    </source>
</evidence>
<feature type="binding site" evidence="8">
    <location>
        <position position="14"/>
    </location>
    <ligand>
        <name>Zn(2+)</name>
        <dbReference type="ChEBI" id="CHEBI:29105"/>
        <label>1</label>
    </ligand>
</feature>
<keyword evidence="2 7" id="KW-0240">DNA-directed RNA polymerase</keyword>
<feature type="binding site" evidence="8">
    <location>
        <position position="27"/>
    </location>
    <ligand>
        <name>Zn(2+)</name>
        <dbReference type="ChEBI" id="CHEBI:29105"/>
        <label>1</label>
    </ligand>
</feature>
<dbReference type="GO" id="GO:0005736">
    <property type="term" value="C:RNA polymerase I complex"/>
    <property type="evidence" value="ECO:0007669"/>
    <property type="project" value="TreeGrafter"/>
</dbReference>
<proteinExistence type="inferred from homology"/>
<dbReference type="GO" id="GO:0003899">
    <property type="term" value="F:DNA-directed RNA polymerase activity"/>
    <property type="evidence" value="ECO:0007669"/>
    <property type="project" value="InterPro"/>
</dbReference>
<dbReference type="CDD" id="cd10507">
    <property type="entry name" value="Zn-ribbon_RPA12"/>
    <property type="match status" value="1"/>
</dbReference>
<evidence type="ECO:0000313" key="12">
    <source>
        <dbReference type="Proteomes" id="UP000187209"/>
    </source>
</evidence>
<protein>
    <recommendedName>
        <fullName evidence="7">DNA-directed RNA polymerase subunit</fullName>
    </recommendedName>
</protein>
<feature type="domain" description="TFIIS-type" evidence="10">
    <location>
        <begin position="62"/>
        <end position="102"/>
    </location>
</feature>
<feature type="binding site" evidence="8">
    <location>
        <position position="94"/>
    </location>
    <ligand>
        <name>Zn(2+)</name>
        <dbReference type="ChEBI" id="CHEBI:29105"/>
        <label>2</label>
    </ligand>
</feature>
<dbReference type="EMBL" id="MPUH01000335">
    <property type="protein sequence ID" value="OMJ82585.1"/>
    <property type="molecule type" value="Genomic_DNA"/>
</dbReference>
<dbReference type="PIRSF" id="PIRSF005586">
    <property type="entry name" value="RNApol_RpoM"/>
    <property type="match status" value="1"/>
</dbReference>
<feature type="binding site" evidence="8">
    <location>
        <position position="24"/>
    </location>
    <ligand>
        <name>Zn(2+)</name>
        <dbReference type="ChEBI" id="CHEBI:29105"/>
        <label>1</label>
    </ligand>
</feature>
<evidence type="ECO:0000256" key="3">
    <source>
        <dbReference type="ARBA" id="ARBA00022723"/>
    </source>
</evidence>
<dbReference type="GO" id="GO:0006363">
    <property type="term" value="P:termination of RNA polymerase I transcription"/>
    <property type="evidence" value="ECO:0007669"/>
    <property type="project" value="TreeGrafter"/>
</dbReference>
<evidence type="ECO:0000256" key="2">
    <source>
        <dbReference type="ARBA" id="ARBA00022478"/>
    </source>
</evidence>
<dbReference type="GO" id="GO:0008270">
    <property type="term" value="F:zinc ion binding"/>
    <property type="evidence" value="ECO:0007669"/>
    <property type="project" value="UniProtKB-KW"/>
</dbReference>
<comment type="similarity">
    <text evidence="7">Belongs to the archaeal rpoM/eukaryotic RPA12/RPB9/RPC11 RNA polymerase family.</text>
</comment>
<evidence type="ECO:0000259" key="10">
    <source>
        <dbReference type="PROSITE" id="PS51133"/>
    </source>
</evidence>
<dbReference type="GO" id="GO:0003676">
    <property type="term" value="F:nucleic acid binding"/>
    <property type="evidence" value="ECO:0007669"/>
    <property type="project" value="InterPro"/>
</dbReference>
<reference evidence="11 12" key="1">
    <citation type="submission" date="2016-11" db="EMBL/GenBank/DDBJ databases">
        <title>The macronuclear genome of Stentor coeruleus: a giant cell with tiny introns.</title>
        <authorList>
            <person name="Slabodnick M."/>
            <person name="Ruby J.G."/>
            <person name="Reiff S.B."/>
            <person name="Swart E.C."/>
            <person name="Gosai S."/>
            <person name="Prabakaran S."/>
            <person name="Witkowska E."/>
            <person name="Larue G.E."/>
            <person name="Fisher S."/>
            <person name="Freeman R.M."/>
            <person name="Gunawardena J."/>
            <person name="Chu W."/>
            <person name="Stover N.A."/>
            <person name="Gregory B.D."/>
            <person name="Nowacki M."/>
            <person name="Derisi J."/>
            <person name="Roy S.W."/>
            <person name="Marshall W.F."/>
            <person name="Sood P."/>
        </authorList>
    </citation>
    <scope>NUCLEOTIDE SEQUENCE [LARGE SCALE GENOMIC DNA]</scope>
    <source>
        <strain evidence="11">WM001</strain>
    </source>
</reference>
<dbReference type="PANTHER" id="PTHR11239">
    <property type="entry name" value="DNA-DIRECTED RNA POLYMERASE"/>
    <property type="match status" value="1"/>
</dbReference>
<dbReference type="OrthoDB" id="282152at2759"/>
<evidence type="ECO:0000256" key="9">
    <source>
        <dbReference type="PIRSR" id="PIRSR005586-2"/>
    </source>
</evidence>
<keyword evidence="4 9" id="KW-0863">Zinc-finger</keyword>
<accession>A0A1R2C0X9</accession>
<evidence type="ECO:0000256" key="5">
    <source>
        <dbReference type="ARBA" id="ARBA00022833"/>
    </source>
</evidence>
<comment type="function">
    <text evidence="7">DNA-dependent RNA polymerase catalyzes the transcription of DNA into RNA using the four ribonucleoside triphosphates as substrates.</text>
</comment>
<dbReference type="Gene3D" id="2.20.25.10">
    <property type="match status" value="1"/>
</dbReference>
<comment type="subcellular location">
    <subcellularLocation>
        <location evidence="1">Nucleus</location>
        <location evidence="1">Nucleolus</location>
    </subcellularLocation>
</comment>
<evidence type="ECO:0000256" key="1">
    <source>
        <dbReference type="ARBA" id="ARBA00004604"/>
    </source>
</evidence>
<dbReference type="Proteomes" id="UP000187209">
    <property type="component" value="Unassembled WGS sequence"/>
</dbReference>
<keyword evidence="5 8" id="KW-0862">Zinc</keyword>
<name>A0A1R2C0X9_9CILI</name>
<organism evidence="11 12">
    <name type="scientific">Stentor coeruleus</name>
    <dbReference type="NCBI Taxonomy" id="5963"/>
    <lineage>
        <taxon>Eukaryota</taxon>
        <taxon>Sar</taxon>
        <taxon>Alveolata</taxon>
        <taxon>Ciliophora</taxon>
        <taxon>Postciliodesmatophora</taxon>
        <taxon>Heterotrichea</taxon>
        <taxon>Heterotrichida</taxon>
        <taxon>Stentoridae</taxon>
        <taxon>Stentor</taxon>
    </lineage>
</organism>
<dbReference type="InterPro" id="IPR012164">
    <property type="entry name" value="Rpa12/Rpb9/Rpc10/TFS"/>
</dbReference>
<dbReference type="AlphaFoldDB" id="A0A1R2C0X9"/>
<comment type="caution">
    <text evidence="11">The sequence shown here is derived from an EMBL/GenBank/DDBJ whole genome shotgun (WGS) entry which is preliminary data.</text>
</comment>
<feature type="binding site" evidence="8">
    <location>
        <position position="97"/>
    </location>
    <ligand>
        <name>Zn(2+)</name>
        <dbReference type="ChEBI" id="CHEBI:29105"/>
        <label>2</label>
    </ligand>
</feature>
<feature type="binding site" evidence="8">
    <location>
        <position position="11"/>
    </location>
    <ligand>
        <name>Zn(2+)</name>
        <dbReference type="ChEBI" id="CHEBI:29105"/>
        <label>1</label>
    </ligand>
</feature>
<feature type="binding site" evidence="8">
    <location>
        <position position="69"/>
    </location>
    <ligand>
        <name>Zn(2+)</name>
        <dbReference type="ChEBI" id="CHEBI:29105"/>
        <label>2</label>
    </ligand>
</feature>
<sequence length="103" mass="11768">MINKNAPVQFCFNCKNLLLDSVKCARCEHENNLTELEMTVEKRYPGAKAWVQKHINVERSIVRMPCPGCNAPEMYYTSRQLRSADEGETVFLECISCGHKSVI</sequence>
<evidence type="ECO:0000313" key="11">
    <source>
        <dbReference type="EMBL" id="OMJ82585.1"/>
    </source>
</evidence>
<dbReference type="InterPro" id="IPR001222">
    <property type="entry name" value="Znf_TFIIS"/>
</dbReference>
<keyword evidence="6 7" id="KW-0539">Nucleus</keyword>
<dbReference type="SMART" id="SM00440">
    <property type="entry name" value="ZnF_C2C2"/>
    <property type="match status" value="1"/>
</dbReference>
<dbReference type="Pfam" id="PF01096">
    <property type="entry name" value="Zn_ribbon_TFIIS"/>
    <property type="match status" value="1"/>
</dbReference>
<dbReference type="SUPFAM" id="SSF57783">
    <property type="entry name" value="Zinc beta-ribbon"/>
    <property type="match status" value="1"/>
</dbReference>
<evidence type="ECO:0000256" key="4">
    <source>
        <dbReference type="ARBA" id="ARBA00022771"/>
    </source>
</evidence>
<dbReference type="PANTHER" id="PTHR11239:SF14">
    <property type="entry name" value="DNA-DIRECTED RNA POLYMERASE I SUBUNIT RPA12"/>
    <property type="match status" value="1"/>
</dbReference>
<feature type="zinc finger region" description="C4-type" evidence="9">
    <location>
        <begin position="11"/>
        <end position="27"/>
    </location>
</feature>
<dbReference type="InterPro" id="IPR034004">
    <property type="entry name" value="Zn_ribbon_RPA12_C"/>
</dbReference>
<evidence type="ECO:0000256" key="7">
    <source>
        <dbReference type="PIRNR" id="PIRNR005586"/>
    </source>
</evidence>
<dbReference type="PROSITE" id="PS51133">
    <property type="entry name" value="ZF_TFIIS_2"/>
    <property type="match status" value="1"/>
</dbReference>